<name>A0A7Z7BBZ7_9BURK</name>
<comment type="caution">
    <text evidence="2">The sequence shown here is derived from an EMBL/GenBank/DDBJ whole genome shotgun (WGS) entry which is preliminary data.</text>
</comment>
<keyword evidence="3" id="KW-1185">Reference proteome</keyword>
<evidence type="ECO:0000313" key="2">
    <source>
        <dbReference type="EMBL" id="SDI65362.1"/>
    </source>
</evidence>
<evidence type="ECO:0000256" key="1">
    <source>
        <dbReference type="SAM" id="MobiDB-lite"/>
    </source>
</evidence>
<accession>A0A7Z7BBZ7</accession>
<protein>
    <submittedName>
        <fullName evidence="2">Uncharacterized protein</fullName>
    </submittedName>
</protein>
<sequence>MAWLALVAQAGGAAINAQGEKASANAQADQLTMQANQDNQTADATQAAGYQAARRIRTQGQTNVGAANASLAASGVDVSQGTATDIRTKITQNAEQDAMTAILNADSKATNQRLQAFYETQGAADARKAGQQALAKGALSALAGGAKSSSGWKTAAGSTSSADTSFDTPSNYG</sequence>
<evidence type="ECO:0000313" key="3">
    <source>
        <dbReference type="Proteomes" id="UP000198900"/>
    </source>
</evidence>
<reference evidence="2" key="1">
    <citation type="submission" date="2016-10" db="EMBL/GenBank/DDBJ databases">
        <authorList>
            <person name="Varghese N."/>
            <person name="Submissions S."/>
        </authorList>
    </citation>
    <scope>NUCLEOTIDE SEQUENCE [LARGE SCALE GENOMIC DNA]</scope>
    <source>
        <strain evidence="2">YR281</strain>
    </source>
</reference>
<dbReference type="EMBL" id="FNDI01000021">
    <property type="protein sequence ID" value="SDI65362.1"/>
    <property type="molecule type" value="Genomic_DNA"/>
</dbReference>
<proteinExistence type="predicted"/>
<gene>
    <name evidence="2" type="ORF">SAMN04487926_12158</name>
</gene>
<feature type="region of interest" description="Disordered" evidence="1">
    <location>
        <begin position="144"/>
        <end position="173"/>
    </location>
</feature>
<dbReference type="Proteomes" id="UP000198900">
    <property type="component" value="Unassembled WGS sequence"/>
</dbReference>
<organism evidence="2 3">
    <name type="scientific">Paraburkholderia steynii</name>
    <dbReference type="NCBI Taxonomy" id="1245441"/>
    <lineage>
        <taxon>Bacteria</taxon>
        <taxon>Pseudomonadati</taxon>
        <taxon>Pseudomonadota</taxon>
        <taxon>Betaproteobacteria</taxon>
        <taxon>Burkholderiales</taxon>
        <taxon>Burkholderiaceae</taxon>
        <taxon>Paraburkholderia</taxon>
    </lineage>
</organism>
<dbReference type="RefSeq" id="WP_091785062.1">
    <property type="nucleotide sequence ID" value="NZ_FNDI01000021.1"/>
</dbReference>
<dbReference type="AlphaFoldDB" id="A0A7Z7BBZ7"/>